<dbReference type="Pfam" id="PF03170">
    <property type="entry name" value="BcsB"/>
    <property type="match status" value="1"/>
</dbReference>
<accession>A0A644WD09</accession>
<protein>
    <recommendedName>
        <fullName evidence="8">Cellulose synthase regulator protein</fullName>
    </recommendedName>
</protein>
<keyword evidence="3 6" id="KW-0812">Transmembrane</keyword>
<dbReference type="PANTHER" id="PTHR39083:SF1">
    <property type="entry name" value="CYCLIC DI-GMP-BINDING PROTEIN"/>
    <property type="match status" value="1"/>
</dbReference>
<evidence type="ECO:0000256" key="1">
    <source>
        <dbReference type="ARBA" id="ARBA00004162"/>
    </source>
</evidence>
<dbReference type="Gene3D" id="2.60.120.260">
    <property type="entry name" value="Galactose-binding domain-like"/>
    <property type="match status" value="2"/>
</dbReference>
<evidence type="ECO:0000256" key="6">
    <source>
        <dbReference type="SAM" id="Phobius"/>
    </source>
</evidence>
<organism evidence="7">
    <name type="scientific">bioreactor metagenome</name>
    <dbReference type="NCBI Taxonomy" id="1076179"/>
    <lineage>
        <taxon>unclassified sequences</taxon>
        <taxon>metagenomes</taxon>
        <taxon>ecological metagenomes</taxon>
    </lineage>
</organism>
<comment type="subcellular location">
    <subcellularLocation>
        <location evidence="1">Cell membrane</location>
        <topology evidence="1">Single-pass membrane protein</topology>
    </subcellularLocation>
</comment>
<dbReference type="AlphaFoldDB" id="A0A644WD09"/>
<name>A0A644WD09_9ZZZZ</name>
<feature type="transmembrane region" description="Helical" evidence="6">
    <location>
        <begin position="680"/>
        <end position="701"/>
    </location>
</feature>
<dbReference type="EMBL" id="VSSQ01000811">
    <property type="protein sequence ID" value="MPM01642.1"/>
    <property type="molecule type" value="Genomic_DNA"/>
</dbReference>
<keyword evidence="4 6" id="KW-1133">Transmembrane helix</keyword>
<keyword evidence="5 6" id="KW-0472">Membrane</keyword>
<keyword evidence="2" id="KW-1003">Cell membrane</keyword>
<gene>
    <name evidence="7" type="ORF">SDC9_47882</name>
</gene>
<evidence type="ECO:0008006" key="8">
    <source>
        <dbReference type="Google" id="ProtNLM"/>
    </source>
</evidence>
<evidence type="ECO:0000256" key="5">
    <source>
        <dbReference type="ARBA" id="ARBA00023136"/>
    </source>
</evidence>
<evidence type="ECO:0000256" key="2">
    <source>
        <dbReference type="ARBA" id="ARBA00022475"/>
    </source>
</evidence>
<dbReference type="GO" id="GO:0005886">
    <property type="term" value="C:plasma membrane"/>
    <property type="evidence" value="ECO:0007669"/>
    <property type="project" value="UniProtKB-SubCell"/>
</dbReference>
<reference evidence="7" key="1">
    <citation type="submission" date="2019-08" db="EMBL/GenBank/DDBJ databases">
        <authorList>
            <person name="Kucharzyk K."/>
            <person name="Murdoch R.W."/>
            <person name="Higgins S."/>
            <person name="Loffler F."/>
        </authorList>
    </citation>
    <scope>NUCLEOTIDE SEQUENCE</scope>
</reference>
<evidence type="ECO:0000256" key="4">
    <source>
        <dbReference type="ARBA" id="ARBA00022989"/>
    </source>
</evidence>
<dbReference type="InterPro" id="IPR018513">
    <property type="entry name" value="Cell_synthase_bac"/>
</dbReference>
<comment type="caution">
    <text evidence="7">The sequence shown here is derived from an EMBL/GenBank/DDBJ whole genome shotgun (WGS) entry which is preliminary data.</text>
</comment>
<proteinExistence type="predicted"/>
<dbReference type="PANTHER" id="PTHR39083">
    <property type="entry name" value="CYCLIC DI-GMP-BINDING PROTEIN"/>
    <property type="match status" value="1"/>
</dbReference>
<dbReference type="GO" id="GO:0006011">
    <property type="term" value="P:UDP-alpha-D-glucose metabolic process"/>
    <property type="evidence" value="ECO:0007669"/>
    <property type="project" value="InterPro"/>
</dbReference>
<evidence type="ECO:0000313" key="7">
    <source>
        <dbReference type="EMBL" id="MPM01642.1"/>
    </source>
</evidence>
<sequence length="709" mass="81307">MKSYDFNIKRLLTIVILSIILFISSFENVVLAEQNNNIGGKSYIKNEVINDDITFKGVFTSHSIYFNIDKWWSIENVDIEINLSVNQLVDVTKDSYITFNINGVPFYSSKLVYNPKQEVQNIKAKVPIDNLKEGFNEFKIDGYCRITDKPCTDDINTANWMIIKKNSKLNINYKEKITDNIIKNFPYPFVKNNTSQITQIVLSDDYTDMDLKNALLLSSYLGKKDTNTKYKSEIIKYSDLIKQKNNNNIIFIGSKNSIPNEISNAFKDISTIDLSNNSIIKLGNSPYKGDFEDVKVMLICSENDSLNLKAIKFLMNSELTTQVNNDTFIISENINEEIKVEEVNKLITFESMGISEMQFKGPFRRTGTVSYLIPKNRIVAEGTNIKLNFRYSDNLDFNKSLITVYINNIAIGSKKLEKENALADTLELSIPSNIIKNNYIEIKLAFDLELIDSYCEMRQEETPWALIDGSSYIYSETQNSLGYFFEKYPAPFALDNRFNDVLISVPDSLSSKELTSLGKCFSVIGKEINGNVGEIDVSRYSNLNGREKNKNLIVYGTPSTNTLIKDLNKKLWFKYDDNYNYFIGNEKLYLTEPFNSNISMFQLDLSPYNTQKAMLVLTAPNNDILLNSLSYLESSNEVNKLIGDSIIIDEYGDIRKFRFKEEDKKPVYEKIIGLDKSSRGILIIVALIFIFLLASTIMYLIKNKKRKFK</sequence>
<evidence type="ECO:0000256" key="3">
    <source>
        <dbReference type="ARBA" id="ARBA00022692"/>
    </source>
</evidence>